<keyword evidence="2 10" id="KW-0158">Chromosome</keyword>
<dbReference type="SMART" id="SM01285">
    <property type="entry name" value="FACT-Spt16_Nlob"/>
    <property type="match status" value="1"/>
</dbReference>
<comment type="function">
    <text evidence="10">Component of the FACT complex, a general chromatin factor that acts to reorganize nucleosomes. The FACT complex is involved in multiple processes that require DNA as a template such as mRNA elongation, DNA replication and DNA repair. During transcription elongation the FACT complex acts as a histone chaperone that both destabilizes and restores nucleosomal structure. It facilitates the passage of RNA polymerase II and transcription by promoting the dissociation of one histone H2A-H2B dimer from the nucleosome, then subsequently promotes the reestablishment of the nucleosome following the passage of RNA polymerase II.</text>
</comment>
<comment type="similarity">
    <text evidence="1 10">Belongs to the peptidase M24 family. SPT16 subfamily.</text>
</comment>
<comment type="subcellular location">
    <subcellularLocation>
        <location evidence="10">Nucleus</location>
    </subcellularLocation>
    <subcellularLocation>
        <location evidence="10">Chromosome</location>
    </subcellularLocation>
</comment>
<keyword evidence="3 10" id="KW-0235">DNA replication</keyword>
<evidence type="ECO:0000313" key="15">
    <source>
        <dbReference type="Ensembl" id="ENSGMOP00000026409.1"/>
    </source>
</evidence>
<dbReference type="GO" id="GO:0006260">
    <property type="term" value="P:DNA replication"/>
    <property type="evidence" value="ECO:0007669"/>
    <property type="project" value="UniProtKB-KW"/>
</dbReference>
<keyword evidence="8 10" id="KW-0234">DNA repair</keyword>
<keyword evidence="4 10" id="KW-0227">DNA damage</keyword>
<dbReference type="SMART" id="SM01287">
    <property type="entry name" value="Rtt106"/>
    <property type="match status" value="1"/>
</dbReference>
<feature type="compositionally biased region" description="Acidic residues" evidence="11">
    <location>
        <begin position="912"/>
        <end position="956"/>
    </location>
</feature>
<dbReference type="Gene3D" id="3.40.350.10">
    <property type="entry name" value="Creatinase/prolidase N-terminal domain"/>
    <property type="match status" value="1"/>
</dbReference>
<feature type="compositionally biased region" description="Polar residues" evidence="11">
    <location>
        <begin position="484"/>
        <end position="502"/>
    </location>
</feature>
<dbReference type="AlphaFoldDB" id="A0A8C5A5G4"/>
<dbReference type="PANTHER" id="PTHR13980">
    <property type="entry name" value="CDC68 RELATED"/>
    <property type="match status" value="1"/>
</dbReference>
<dbReference type="GeneTree" id="ENSGT00390000014495"/>
<dbReference type="SUPFAM" id="SSF55920">
    <property type="entry name" value="Creatinase/aminopeptidase"/>
    <property type="match status" value="1"/>
</dbReference>
<dbReference type="GO" id="GO:0035101">
    <property type="term" value="C:FACT complex"/>
    <property type="evidence" value="ECO:0007669"/>
    <property type="project" value="UniProtKB-UniRule"/>
</dbReference>
<dbReference type="InterPro" id="IPR029149">
    <property type="entry name" value="Creatin/AminoP/Spt16_N"/>
</dbReference>
<evidence type="ECO:0000259" key="14">
    <source>
        <dbReference type="SMART" id="SM01287"/>
    </source>
</evidence>
<dbReference type="CDD" id="cd01091">
    <property type="entry name" value="CDC68-like"/>
    <property type="match status" value="1"/>
</dbReference>
<reference evidence="15" key="2">
    <citation type="submission" date="2025-09" db="UniProtKB">
        <authorList>
            <consortium name="Ensembl"/>
        </authorList>
    </citation>
    <scope>IDENTIFICATION</scope>
</reference>
<comment type="subunit">
    <text evidence="10">Component of the FACT complex.</text>
</comment>
<reference evidence="15" key="1">
    <citation type="submission" date="2025-08" db="UniProtKB">
        <authorList>
            <consortium name="Ensembl"/>
        </authorList>
    </citation>
    <scope>IDENTIFICATION</scope>
</reference>
<keyword evidence="9 10" id="KW-0539">Nucleus</keyword>
<evidence type="ECO:0000256" key="3">
    <source>
        <dbReference type="ARBA" id="ARBA00022705"/>
    </source>
</evidence>
<dbReference type="Pfam" id="PF08512">
    <property type="entry name" value="Rttp106-like_middle"/>
    <property type="match status" value="1"/>
</dbReference>
<dbReference type="GO" id="GO:0006281">
    <property type="term" value="P:DNA repair"/>
    <property type="evidence" value="ECO:0007669"/>
    <property type="project" value="UniProtKB-UniRule"/>
</dbReference>
<evidence type="ECO:0000256" key="1">
    <source>
        <dbReference type="ARBA" id="ARBA00010779"/>
    </source>
</evidence>
<evidence type="ECO:0000256" key="8">
    <source>
        <dbReference type="ARBA" id="ARBA00023204"/>
    </source>
</evidence>
<sequence length="994" mass="112916">MAVNLDKDAYYRRIKRLYGNWKKGEDEFGKVDAVVVSVGVDEEVVYAKSTALQTWLFGYELTDTIMVFCDTKILFLASKKKVEFLKQVAVTKGNENANGVPPITLLTREKNESNKANFDKMMEAIKGSKEGKTVGVFSKDKFPGEYMKSWNDTITAEGLGMVDVSAVVAYTMAVKEDGELALMKKAATITSEVYSKFFKERVMEIVDADEKVRHSKLAESVEKAIEEKKFLGGADPSTVEMCYPPIIQSGGNYSLKFSVVSDKNHMHFGAITCAMGIRYKSYCSNLVRTLMVDPPQEMQDNYNFLLQVEEELLKELKHGCKISDAYNAVLEYVKKEKPDLVSKLTKNFGFAMGIEFREGSLVLNAKNQYKLKKGMVLSISLGLADLVNKEGKKEEQKKYALFVGDSVQINEEEAATVLTPVKKKIKNVGIFLKVSLRFSSAGRTSFKGPCNEMTAEEKRRAHQKELANQVNEVAKRRLTEQKGEQQIQKARKSNISYKNGSQMPREKDIRDMKIFIDKKYETVVMPVFGIATPFHIATIKNISMSVEGDYTYLRINFYVPGSSLGRHEGNIFPNPDATFVKEITYRASNLKAPGDPSVPSTNLQNAFRIIKEVQKRYKMREAEEKEKEGIVKQDILSVNLNRSNPKLKDLYIRPNIAQKRMQGSLEAHTNGFRFTSVRGDKVDILYNNIKHSIFQPCDGEMIIVLHFHLKNAIMFGKKRHTDVQFYTEVGEITTDLGKHQHMHDRDDLYAEQMEREMRHKLKSAFKNFIEKVETLTKEELEFEVPFRDLGFQGAPYRSTCLLQPTSSSLVNTTEWPPFVVTLDEVELVHFERVQFHLKNFDVVIVYKDYNKKVTMINAVPVNSLDPIKEWLNSCDIKYTEGVQSLNWTKIMKTIVDDPEGFFEQGGWSFLDPESEGSGGEEDSESEMEDETFNPSADEEEEEGEDSDEDYDSETEDSGTGASMGSEEESGKDWDELEEEARKGTHLPPPLLPAY</sequence>
<dbReference type="Gene3D" id="2.30.29.30">
    <property type="entry name" value="Pleckstrin-homology domain (PH domain)/Phosphotyrosine-binding domain (PTB)"/>
    <property type="match status" value="1"/>
</dbReference>
<evidence type="ECO:0000259" key="12">
    <source>
        <dbReference type="SMART" id="SM01285"/>
    </source>
</evidence>
<dbReference type="InterPro" id="IPR000994">
    <property type="entry name" value="Pept_M24"/>
</dbReference>
<dbReference type="Pfam" id="PF21091">
    <property type="entry name" value="SPT16_C"/>
    <property type="match status" value="1"/>
</dbReference>
<dbReference type="InterPro" id="IPR033825">
    <property type="entry name" value="Spt16_M24"/>
</dbReference>
<proteinExistence type="inferred from homology"/>
<evidence type="ECO:0000259" key="13">
    <source>
        <dbReference type="SMART" id="SM01286"/>
    </source>
</evidence>
<evidence type="ECO:0000256" key="9">
    <source>
        <dbReference type="ARBA" id="ARBA00023242"/>
    </source>
</evidence>
<dbReference type="Pfam" id="PF14826">
    <property type="entry name" value="FACT-Spt16_Nlob"/>
    <property type="match status" value="1"/>
</dbReference>
<dbReference type="InterPro" id="IPR029148">
    <property type="entry name" value="FACT-SPT16_Nlobe"/>
</dbReference>
<dbReference type="Ensembl" id="ENSGMOT00000030950.1">
    <property type="protein sequence ID" value="ENSGMOP00000026409.1"/>
    <property type="gene ID" value="ENSGMOG00000004694.2"/>
</dbReference>
<dbReference type="PANTHER" id="PTHR13980:SF15">
    <property type="entry name" value="FACT COMPLEX SUBUNIT SPT16"/>
    <property type="match status" value="1"/>
</dbReference>
<protein>
    <recommendedName>
        <fullName evidence="10">FACT complex subunit</fullName>
    </recommendedName>
</protein>
<dbReference type="Pfam" id="PF00557">
    <property type="entry name" value="Peptidase_M24"/>
    <property type="match status" value="1"/>
</dbReference>
<dbReference type="InterPro" id="IPR048969">
    <property type="entry name" value="FACT_SPT16_C"/>
</dbReference>
<name>A0A8C5A5G4_GADMO</name>
<feature type="region of interest" description="Disordered" evidence="11">
    <location>
        <begin position="903"/>
        <end position="994"/>
    </location>
</feature>
<dbReference type="SMART" id="SM01286">
    <property type="entry name" value="SPT16"/>
    <property type="match status" value="1"/>
</dbReference>
<dbReference type="Pfam" id="PF24824">
    <property type="entry name" value="PH_SPT16"/>
    <property type="match status" value="1"/>
</dbReference>
<dbReference type="Proteomes" id="UP000694546">
    <property type="component" value="Chromosome 17"/>
</dbReference>
<dbReference type="InterPro" id="IPR036005">
    <property type="entry name" value="Creatinase/aminopeptidase-like"/>
</dbReference>
<dbReference type="InterPro" id="IPR013719">
    <property type="entry name" value="RTT106/SPT16-like_middle_dom"/>
</dbReference>
<dbReference type="GO" id="GO:0031491">
    <property type="term" value="F:nucleosome binding"/>
    <property type="evidence" value="ECO:0007669"/>
    <property type="project" value="TreeGrafter"/>
</dbReference>
<evidence type="ECO:0000256" key="5">
    <source>
        <dbReference type="ARBA" id="ARBA00023015"/>
    </source>
</evidence>
<feature type="region of interest" description="Disordered" evidence="11">
    <location>
        <begin position="478"/>
        <end position="503"/>
    </location>
</feature>
<dbReference type="GO" id="GO:0032786">
    <property type="term" value="P:positive regulation of DNA-templated transcription, elongation"/>
    <property type="evidence" value="ECO:0007669"/>
    <property type="project" value="UniProtKB-ARBA"/>
</dbReference>
<dbReference type="Gene3D" id="2.30.29.150">
    <property type="match status" value="1"/>
</dbReference>
<keyword evidence="5 10" id="KW-0805">Transcription regulation</keyword>
<dbReference type="InterPro" id="IPR056595">
    <property type="entry name" value="Fact-SPT16_PH"/>
</dbReference>
<accession>A0A8C5A5G4</accession>
<evidence type="ECO:0000256" key="10">
    <source>
        <dbReference type="RuleBase" id="RU367052"/>
    </source>
</evidence>
<evidence type="ECO:0000256" key="4">
    <source>
        <dbReference type="ARBA" id="ARBA00022763"/>
    </source>
</evidence>
<dbReference type="Pfam" id="PF08644">
    <property type="entry name" value="SPT16"/>
    <property type="match status" value="1"/>
</dbReference>
<evidence type="ECO:0000313" key="16">
    <source>
        <dbReference type="Proteomes" id="UP000694546"/>
    </source>
</evidence>
<dbReference type="GO" id="GO:0006368">
    <property type="term" value="P:transcription elongation by RNA polymerase II"/>
    <property type="evidence" value="ECO:0007669"/>
    <property type="project" value="TreeGrafter"/>
</dbReference>
<dbReference type="Gene3D" id="2.30.29.210">
    <property type="entry name" value="FACT complex subunit Spt16p/Cdc68p"/>
    <property type="match status" value="1"/>
</dbReference>
<evidence type="ECO:0000256" key="6">
    <source>
        <dbReference type="ARBA" id="ARBA00023054"/>
    </source>
</evidence>
<feature type="domain" description="FACT complex subunit SPT16 middle" evidence="13">
    <location>
        <begin position="514"/>
        <end position="674"/>
    </location>
</feature>
<dbReference type="InterPro" id="IPR013953">
    <property type="entry name" value="FACT_SPT16_M"/>
</dbReference>
<feature type="domain" description="FACT complex subunit SPT16 N-terminal lobe" evidence="12">
    <location>
        <begin position="5"/>
        <end position="168"/>
    </location>
</feature>
<keyword evidence="16" id="KW-1185">Reference proteome</keyword>
<feature type="domain" description="Histone chaperone RTT106/FACT complex subunit SPT16-like middle" evidence="14">
    <location>
        <begin position="791"/>
        <end position="881"/>
    </location>
</feature>
<organism evidence="15 16">
    <name type="scientific">Gadus morhua</name>
    <name type="common">Atlantic cod</name>
    <dbReference type="NCBI Taxonomy" id="8049"/>
    <lineage>
        <taxon>Eukaryota</taxon>
        <taxon>Metazoa</taxon>
        <taxon>Chordata</taxon>
        <taxon>Craniata</taxon>
        <taxon>Vertebrata</taxon>
        <taxon>Euteleostomi</taxon>
        <taxon>Actinopterygii</taxon>
        <taxon>Neopterygii</taxon>
        <taxon>Teleostei</taxon>
        <taxon>Neoteleostei</taxon>
        <taxon>Acanthomorphata</taxon>
        <taxon>Zeiogadaria</taxon>
        <taxon>Gadariae</taxon>
        <taxon>Gadiformes</taxon>
        <taxon>Gadoidei</taxon>
        <taxon>Gadidae</taxon>
        <taxon>Gadus</taxon>
    </lineage>
</organism>
<keyword evidence="6" id="KW-0175">Coiled coil</keyword>
<evidence type="ECO:0000256" key="7">
    <source>
        <dbReference type="ARBA" id="ARBA00023163"/>
    </source>
</evidence>
<gene>
    <name evidence="15" type="primary">supt16h</name>
</gene>
<evidence type="ECO:0000256" key="11">
    <source>
        <dbReference type="SAM" id="MobiDB-lite"/>
    </source>
</evidence>
<dbReference type="InterPro" id="IPR011993">
    <property type="entry name" value="PH-like_dom_sf"/>
</dbReference>
<dbReference type="Gene3D" id="3.90.230.10">
    <property type="entry name" value="Creatinase/methionine aminopeptidase superfamily"/>
    <property type="match status" value="1"/>
</dbReference>
<evidence type="ECO:0000256" key="2">
    <source>
        <dbReference type="ARBA" id="ARBA00022454"/>
    </source>
</evidence>
<dbReference type="InterPro" id="IPR040258">
    <property type="entry name" value="Spt16"/>
</dbReference>
<keyword evidence="7 10" id="KW-0804">Transcription</keyword>